<evidence type="ECO:0000313" key="9">
    <source>
        <dbReference type="Proteomes" id="UP001219518"/>
    </source>
</evidence>
<keyword evidence="3 8" id="KW-0418">Kinase</keyword>
<comment type="caution">
    <text evidence="8">The sequence shown here is derived from an EMBL/GenBank/DDBJ whole genome shotgun (WGS) entry which is preliminary data.</text>
</comment>
<name>A0AAE1L8I6_9NEOP</name>
<dbReference type="Pfam" id="PF00069">
    <property type="entry name" value="Pkinase"/>
    <property type="match status" value="2"/>
</dbReference>
<gene>
    <name evidence="8" type="ORF">KUF71_019143</name>
</gene>
<dbReference type="EMBL" id="JAHWGI010000083">
    <property type="protein sequence ID" value="KAK3908887.1"/>
    <property type="molecule type" value="Genomic_DNA"/>
</dbReference>
<feature type="coiled-coil region" evidence="5">
    <location>
        <begin position="471"/>
        <end position="498"/>
    </location>
</feature>
<evidence type="ECO:0000256" key="4">
    <source>
        <dbReference type="ARBA" id="ARBA00022840"/>
    </source>
</evidence>
<dbReference type="Gene3D" id="1.10.510.10">
    <property type="entry name" value="Transferase(Phosphotransferase) domain 1"/>
    <property type="match status" value="1"/>
</dbReference>
<evidence type="ECO:0000256" key="1">
    <source>
        <dbReference type="ARBA" id="ARBA00022679"/>
    </source>
</evidence>
<keyword evidence="2" id="KW-0547">Nucleotide-binding</keyword>
<keyword evidence="8" id="KW-0648">Protein biosynthesis</keyword>
<proteinExistence type="predicted"/>
<keyword evidence="4" id="KW-0067">ATP-binding</keyword>
<dbReference type="Proteomes" id="UP001219518">
    <property type="component" value="Unassembled WGS sequence"/>
</dbReference>
<dbReference type="Gene3D" id="3.30.200.20">
    <property type="entry name" value="Phosphorylase Kinase, domain 1"/>
    <property type="match status" value="1"/>
</dbReference>
<evidence type="ECO:0000313" key="8">
    <source>
        <dbReference type="EMBL" id="KAK3908887.1"/>
    </source>
</evidence>
<evidence type="ECO:0000256" key="2">
    <source>
        <dbReference type="ARBA" id="ARBA00022741"/>
    </source>
</evidence>
<feature type="domain" description="Protein kinase" evidence="7">
    <location>
        <begin position="44"/>
        <end position="452"/>
    </location>
</feature>
<dbReference type="PANTHER" id="PTHR11042">
    <property type="entry name" value="EUKARYOTIC TRANSLATION INITIATION FACTOR 2-ALPHA KINASE EIF2-ALPHA KINASE -RELATED"/>
    <property type="match status" value="1"/>
</dbReference>
<dbReference type="GO" id="GO:0005524">
    <property type="term" value="F:ATP binding"/>
    <property type="evidence" value="ECO:0007669"/>
    <property type="project" value="UniProtKB-KW"/>
</dbReference>
<dbReference type="InterPro" id="IPR000719">
    <property type="entry name" value="Prot_kinase_dom"/>
</dbReference>
<dbReference type="InterPro" id="IPR050339">
    <property type="entry name" value="CC_SR_Kinase"/>
</dbReference>
<dbReference type="SUPFAM" id="SSF56112">
    <property type="entry name" value="Protein kinase-like (PK-like)"/>
    <property type="match status" value="1"/>
</dbReference>
<dbReference type="PANTHER" id="PTHR11042:SF187">
    <property type="entry name" value="EUKARYOTIC TRANSLATION INITIATION FACTOR 2-ALPHA KINASE 2"/>
    <property type="match status" value="1"/>
</dbReference>
<dbReference type="PROSITE" id="PS50011">
    <property type="entry name" value="PROTEIN_KINASE_DOM"/>
    <property type="match status" value="1"/>
</dbReference>
<organism evidence="8 9">
    <name type="scientific">Frankliniella fusca</name>
    <dbReference type="NCBI Taxonomy" id="407009"/>
    <lineage>
        <taxon>Eukaryota</taxon>
        <taxon>Metazoa</taxon>
        <taxon>Ecdysozoa</taxon>
        <taxon>Arthropoda</taxon>
        <taxon>Hexapoda</taxon>
        <taxon>Insecta</taxon>
        <taxon>Pterygota</taxon>
        <taxon>Neoptera</taxon>
        <taxon>Paraneoptera</taxon>
        <taxon>Thysanoptera</taxon>
        <taxon>Terebrantia</taxon>
        <taxon>Thripoidea</taxon>
        <taxon>Thripidae</taxon>
        <taxon>Frankliniella</taxon>
    </lineage>
</organism>
<evidence type="ECO:0000256" key="6">
    <source>
        <dbReference type="SAM" id="MobiDB-lite"/>
    </source>
</evidence>
<dbReference type="GO" id="GO:0005634">
    <property type="term" value="C:nucleus"/>
    <property type="evidence" value="ECO:0007669"/>
    <property type="project" value="TreeGrafter"/>
</dbReference>
<feature type="compositionally biased region" description="Low complexity" evidence="6">
    <location>
        <begin position="208"/>
        <end position="236"/>
    </location>
</feature>
<keyword evidence="5" id="KW-0175">Coiled coil</keyword>
<keyword evidence="8" id="KW-0396">Initiation factor</keyword>
<feature type="compositionally biased region" description="Basic and acidic residues" evidence="6">
    <location>
        <begin position="169"/>
        <end position="199"/>
    </location>
</feature>
<dbReference type="Gene3D" id="1.20.5.490">
    <property type="entry name" value="Single helix bin"/>
    <property type="match status" value="1"/>
</dbReference>
<dbReference type="GO" id="GO:0005737">
    <property type="term" value="C:cytoplasm"/>
    <property type="evidence" value="ECO:0007669"/>
    <property type="project" value="TreeGrafter"/>
</dbReference>
<protein>
    <submittedName>
        <fullName evidence="8">Eukaryotic translation initiation factor 2-alpha kinase 1</fullName>
    </submittedName>
</protein>
<dbReference type="GO" id="GO:0003743">
    <property type="term" value="F:translation initiation factor activity"/>
    <property type="evidence" value="ECO:0007669"/>
    <property type="project" value="UniProtKB-KW"/>
</dbReference>
<evidence type="ECO:0000259" key="7">
    <source>
        <dbReference type="PROSITE" id="PS50011"/>
    </source>
</evidence>
<keyword evidence="9" id="KW-1185">Reference proteome</keyword>
<dbReference type="GO" id="GO:0004694">
    <property type="term" value="F:eukaryotic translation initiation factor 2alpha kinase activity"/>
    <property type="evidence" value="ECO:0007669"/>
    <property type="project" value="TreeGrafter"/>
</dbReference>
<accession>A0AAE1L8I6</accession>
<evidence type="ECO:0000256" key="3">
    <source>
        <dbReference type="ARBA" id="ARBA00022777"/>
    </source>
</evidence>
<evidence type="ECO:0000256" key="5">
    <source>
        <dbReference type="SAM" id="Coils"/>
    </source>
</evidence>
<reference evidence="8" key="1">
    <citation type="submission" date="2021-07" db="EMBL/GenBank/DDBJ databases">
        <authorList>
            <person name="Catto M.A."/>
            <person name="Jacobson A."/>
            <person name="Kennedy G."/>
            <person name="Labadie P."/>
            <person name="Hunt B.G."/>
            <person name="Srinivasan R."/>
        </authorList>
    </citation>
    <scope>NUCLEOTIDE SEQUENCE</scope>
    <source>
        <strain evidence="8">PL_HMW_Pooled</strain>
        <tissue evidence="8">Head</tissue>
    </source>
</reference>
<dbReference type="AlphaFoldDB" id="A0AAE1L8I6"/>
<sequence>MVEILLVVHFENLKLLFSISSNMNFDIKVYSEQLLEWSRYQHEYQELEYIAKGGFGHVYKVRNKLDGGEYAIKKIFLRYRYVEGFLRSLKEVKMLARLNHPNIVSYKAAWLEPLDDKKYKAQVQKPARGSISQEISVSIVSVTTNSNLPLPPTSKDMTEDSLDIVFEDSSPKENAPKPEKTRIELHEQRKLEDKKESKSRPLPHTLGSAVSSSSCSGTDSCQSIISDETDGSSSSDEAAANILPLRAKNGRRNSTSSILVIILNWATLYVQMQLCERTLRQWLDVRNATLPSHPLAPNDSNGILALNLFKKIVRGVDYIHTQGIVHHDIKVNMIWSLYYTFNISRVDSTGAFGENHGEVGTRMYAAPEQLRGKCTSKSDLYSLGIVLLELLQPFHTDMERMKVIQKLRSGHLPPDLTTTWPHAARLISDLLVAAPSSRPTASELLQRVDVLIRSDSESDFISRIASKDETIRLLQEAVASRDQEIAELRRRLSNFEKE</sequence>
<keyword evidence="1" id="KW-0808">Transferase</keyword>
<reference evidence="8" key="2">
    <citation type="journal article" date="2023" name="BMC Genomics">
        <title>Pest status, molecular evolution, and epigenetic factors derived from the genome assembly of Frankliniella fusca, a thysanopteran phytovirus vector.</title>
        <authorList>
            <person name="Catto M.A."/>
            <person name="Labadie P.E."/>
            <person name="Jacobson A.L."/>
            <person name="Kennedy G.G."/>
            <person name="Srinivasan R."/>
            <person name="Hunt B.G."/>
        </authorList>
    </citation>
    <scope>NUCLEOTIDE SEQUENCE</scope>
    <source>
        <strain evidence="8">PL_HMW_Pooled</strain>
    </source>
</reference>
<dbReference type="InterPro" id="IPR011009">
    <property type="entry name" value="Kinase-like_dom_sf"/>
</dbReference>
<feature type="region of interest" description="Disordered" evidence="6">
    <location>
        <begin position="167"/>
        <end position="236"/>
    </location>
</feature>